<feature type="domain" description="N-acetyltransferase" evidence="1">
    <location>
        <begin position="18"/>
        <end position="104"/>
    </location>
</feature>
<name>A0A1G8FHY9_9MICC</name>
<protein>
    <recommendedName>
        <fullName evidence="1">N-acetyltransferase domain-containing protein</fullName>
    </recommendedName>
</protein>
<gene>
    <name evidence="2" type="ORF">SAMN04488693_10368</name>
</gene>
<dbReference type="AlphaFoldDB" id="A0A1G8FHY9"/>
<dbReference type="Proteomes" id="UP000199258">
    <property type="component" value="Unassembled WGS sequence"/>
</dbReference>
<dbReference type="OrthoDB" id="4948820at2"/>
<evidence type="ECO:0000259" key="1">
    <source>
        <dbReference type="PROSITE" id="PS51729"/>
    </source>
</evidence>
<reference evidence="2 3" key="1">
    <citation type="submission" date="2016-10" db="EMBL/GenBank/DDBJ databases">
        <authorList>
            <person name="de Groot N.N."/>
        </authorList>
    </citation>
    <scope>NUCLEOTIDE SEQUENCE [LARGE SCALE GENOMIC DNA]</scope>
    <source>
        <strain evidence="2 3">NP_1H</strain>
    </source>
</reference>
<evidence type="ECO:0000313" key="2">
    <source>
        <dbReference type="EMBL" id="SDH81735.1"/>
    </source>
</evidence>
<organism evidence="2 3">
    <name type="scientific">Arthrobacter subterraneus</name>
    <dbReference type="NCBI Taxonomy" id="335973"/>
    <lineage>
        <taxon>Bacteria</taxon>
        <taxon>Bacillati</taxon>
        <taxon>Actinomycetota</taxon>
        <taxon>Actinomycetes</taxon>
        <taxon>Micrococcales</taxon>
        <taxon>Micrococcaceae</taxon>
        <taxon>Arthrobacter</taxon>
    </lineage>
</organism>
<dbReference type="EMBL" id="FNDT01000003">
    <property type="protein sequence ID" value="SDH81735.1"/>
    <property type="molecule type" value="Genomic_DNA"/>
</dbReference>
<dbReference type="InterPro" id="IPR016181">
    <property type="entry name" value="Acyl_CoA_acyltransferase"/>
</dbReference>
<dbReference type="SUPFAM" id="SSF55729">
    <property type="entry name" value="Acyl-CoA N-acyltransferases (Nat)"/>
    <property type="match status" value="1"/>
</dbReference>
<keyword evidence="3" id="KW-1185">Reference proteome</keyword>
<dbReference type="RefSeq" id="WP_051470365.1">
    <property type="nucleotide sequence ID" value="NZ_FNDT01000003.1"/>
</dbReference>
<dbReference type="PROSITE" id="PS51729">
    <property type="entry name" value="GNAT_YJDJ"/>
    <property type="match status" value="1"/>
</dbReference>
<dbReference type="STRING" id="335973.SAMN04488693_10368"/>
<evidence type="ECO:0000313" key="3">
    <source>
        <dbReference type="Proteomes" id="UP000199258"/>
    </source>
</evidence>
<proteinExistence type="predicted"/>
<dbReference type="InterPro" id="IPR031165">
    <property type="entry name" value="GNAT_YJDJ"/>
</dbReference>
<accession>A0A1G8FHY9</accession>
<sequence length="127" mass="15033">MDLRFPDASSTKLRTAVRDNVKLSRFELYVDGDNVGHLQYETRRDQIWLLHTTIDQRFRRSRLDNYFVAHVLENLHRRRIGVMPFCPTVRHYLAWHPEWTALIPAAERSRFRLSPGAKSRKTTARAS</sequence>
<dbReference type="Gene3D" id="3.40.630.30">
    <property type="match status" value="1"/>
</dbReference>
<dbReference type="Pfam" id="PF14542">
    <property type="entry name" value="Acetyltransf_CG"/>
    <property type="match status" value="1"/>
</dbReference>